<sequence>MPSLAKFIPKAGSGISGGTSSAGRVTSHVSLG</sequence>
<name>A0A0A9E4L5_ARUDO</name>
<proteinExistence type="predicted"/>
<feature type="region of interest" description="Disordered" evidence="1">
    <location>
        <begin position="11"/>
        <end position="32"/>
    </location>
</feature>
<dbReference type="AlphaFoldDB" id="A0A0A9E4L5"/>
<protein>
    <submittedName>
        <fullName evidence="2">Uncharacterized protein</fullName>
    </submittedName>
</protein>
<accession>A0A0A9E4L5</accession>
<organism evidence="2">
    <name type="scientific">Arundo donax</name>
    <name type="common">Giant reed</name>
    <name type="synonym">Donax arundinaceus</name>
    <dbReference type="NCBI Taxonomy" id="35708"/>
    <lineage>
        <taxon>Eukaryota</taxon>
        <taxon>Viridiplantae</taxon>
        <taxon>Streptophyta</taxon>
        <taxon>Embryophyta</taxon>
        <taxon>Tracheophyta</taxon>
        <taxon>Spermatophyta</taxon>
        <taxon>Magnoliopsida</taxon>
        <taxon>Liliopsida</taxon>
        <taxon>Poales</taxon>
        <taxon>Poaceae</taxon>
        <taxon>PACMAD clade</taxon>
        <taxon>Arundinoideae</taxon>
        <taxon>Arundineae</taxon>
        <taxon>Arundo</taxon>
    </lineage>
</organism>
<dbReference type="EMBL" id="GBRH01202889">
    <property type="protein sequence ID" value="JAD95006.1"/>
    <property type="molecule type" value="Transcribed_RNA"/>
</dbReference>
<evidence type="ECO:0000313" key="2">
    <source>
        <dbReference type="EMBL" id="JAD95006.1"/>
    </source>
</evidence>
<reference evidence="2" key="2">
    <citation type="journal article" date="2015" name="Data Brief">
        <title>Shoot transcriptome of the giant reed, Arundo donax.</title>
        <authorList>
            <person name="Barrero R.A."/>
            <person name="Guerrero F.D."/>
            <person name="Moolhuijzen P."/>
            <person name="Goolsby J.A."/>
            <person name="Tidwell J."/>
            <person name="Bellgard S.E."/>
            <person name="Bellgard M.I."/>
        </authorList>
    </citation>
    <scope>NUCLEOTIDE SEQUENCE</scope>
    <source>
        <tissue evidence="2">Shoot tissue taken approximately 20 cm above the soil surface</tissue>
    </source>
</reference>
<reference evidence="2" key="1">
    <citation type="submission" date="2014-09" db="EMBL/GenBank/DDBJ databases">
        <authorList>
            <person name="Magalhaes I.L.F."/>
            <person name="Oliveira U."/>
            <person name="Santos F.R."/>
            <person name="Vidigal T.H.D.A."/>
            <person name="Brescovit A.D."/>
            <person name="Santos A.J."/>
        </authorList>
    </citation>
    <scope>NUCLEOTIDE SEQUENCE</scope>
    <source>
        <tissue evidence="2">Shoot tissue taken approximately 20 cm above the soil surface</tissue>
    </source>
</reference>
<evidence type="ECO:0000256" key="1">
    <source>
        <dbReference type="SAM" id="MobiDB-lite"/>
    </source>
</evidence>